<reference evidence="3" key="1">
    <citation type="journal article" date="2012" name="Nat. Biotechnol.">
        <title>Reference genome sequence of the model plant Setaria.</title>
        <authorList>
            <person name="Bennetzen J.L."/>
            <person name="Schmutz J."/>
            <person name="Wang H."/>
            <person name="Percifield R."/>
            <person name="Hawkins J."/>
            <person name="Pontaroli A.C."/>
            <person name="Estep M."/>
            <person name="Feng L."/>
            <person name="Vaughn J.N."/>
            <person name="Grimwood J."/>
            <person name="Jenkins J."/>
            <person name="Barry K."/>
            <person name="Lindquist E."/>
            <person name="Hellsten U."/>
            <person name="Deshpande S."/>
            <person name="Wang X."/>
            <person name="Wu X."/>
            <person name="Mitros T."/>
            <person name="Triplett J."/>
            <person name="Yang X."/>
            <person name="Ye C.Y."/>
            <person name="Mauro-Herrera M."/>
            <person name="Wang L."/>
            <person name="Li P."/>
            <person name="Sharma M."/>
            <person name="Sharma R."/>
            <person name="Ronald P.C."/>
            <person name="Panaud O."/>
            <person name="Kellogg E.A."/>
            <person name="Brutnell T.P."/>
            <person name="Doust A.N."/>
            <person name="Tuskan G.A."/>
            <person name="Rokhsar D."/>
            <person name="Devos K.M."/>
        </authorList>
    </citation>
    <scope>NUCLEOTIDE SEQUENCE [LARGE SCALE GENOMIC DNA]</scope>
    <source>
        <strain evidence="3">cv. Yugu1</strain>
    </source>
</reference>
<dbReference type="PANTHER" id="PTHR34835:SF69">
    <property type="entry name" value="UBIQUITIN-LIKE PROTEASE FAMILY PROFILE DOMAIN-CONTAINING PROTEIN"/>
    <property type="match status" value="1"/>
</dbReference>
<protein>
    <recommendedName>
        <fullName evidence="4">Aminotransferase-like plant mobile domain-containing protein</fullName>
    </recommendedName>
</protein>
<reference evidence="2" key="2">
    <citation type="submission" date="2018-08" db="UniProtKB">
        <authorList>
            <consortium name="EnsemblPlants"/>
        </authorList>
    </citation>
    <scope>IDENTIFICATION</scope>
    <source>
        <strain evidence="2">Yugu1</strain>
    </source>
</reference>
<keyword evidence="1" id="KW-0812">Transmembrane</keyword>
<keyword evidence="1" id="KW-0472">Membrane</keyword>
<dbReference type="Proteomes" id="UP000004995">
    <property type="component" value="Unassembled WGS sequence"/>
</dbReference>
<evidence type="ECO:0000256" key="1">
    <source>
        <dbReference type="SAM" id="Phobius"/>
    </source>
</evidence>
<feature type="transmembrane region" description="Helical" evidence="1">
    <location>
        <begin position="250"/>
        <end position="271"/>
    </location>
</feature>
<dbReference type="OMA" id="VTANERM"/>
<evidence type="ECO:0000313" key="2">
    <source>
        <dbReference type="EnsemblPlants" id="KQK97001"/>
    </source>
</evidence>
<keyword evidence="1" id="KW-1133">Transmembrane helix</keyword>
<dbReference type="InParanoid" id="K3YEC5"/>
<feature type="transmembrane region" description="Helical" evidence="1">
    <location>
        <begin position="178"/>
        <end position="196"/>
    </location>
</feature>
<accession>K3YEC5</accession>
<dbReference type="FunCoup" id="K3YEC5">
    <property type="interactions" value="1"/>
</dbReference>
<organism evidence="2 3">
    <name type="scientific">Setaria italica</name>
    <name type="common">Foxtail millet</name>
    <name type="synonym">Panicum italicum</name>
    <dbReference type="NCBI Taxonomy" id="4555"/>
    <lineage>
        <taxon>Eukaryota</taxon>
        <taxon>Viridiplantae</taxon>
        <taxon>Streptophyta</taxon>
        <taxon>Embryophyta</taxon>
        <taxon>Tracheophyta</taxon>
        <taxon>Spermatophyta</taxon>
        <taxon>Magnoliopsida</taxon>
        <taxon>Liliopsida</taxon>
        <taxon>Poales</taxon>
        <taxon>Poaceae</taxon>
        <taxon>PACMAD clade</taxon>
        <taxon>Panicoideae</taxon>
        <taxon>Panicodae</taxon>
        <taxon>Paniceae</taxon>
        <taxon>Cenchrinae</taxon>
        <taxon>Setaria</taxon>
    </lineage>
</organism>
<keyword evidence="3" id="KW-1185">Reference proteome</keyword>
<dbReference type="PANTHER" id="PTHR34835">
    <property type="entry name" value="OS07G0283600 PROTEIN-RELATED"/>
    <property type="match status" value="1"/>
</dbReference>
<dbReference type="Gramene" id="KQK97001">
    <property type="protein sequence ID" value="KQK97001"/>
    <property type="gene ID" value="SETIT_012588mg"/>
</dbReference>
<dbReference type="EMBL" id="AGNK02004314">
    <property type="status" value="NOT_ANNOTATED_CDS"/>
    <property type="molecule type" value="Genomic_DNA"/>
</dbReference>
<dbReference type="HOGENOM" id="CLU_068829_0_0_1"/>
<evidence type="ECO:0000313" key="3">
    <source>
        <dbReference type="Proteomes" id="UP000004995"/>
    </source>
</evidence>
<dbReference type="eggNOG" id="ENOG502R3Z1">
    <property type="taxonomic scope" value="Eukaryota"/>
</dbReference>
<sequence length="347" mass="38697">MTEEGLTQFTHHDQLHSNAGVQTCTPSTHVPCLGGIADDYETRCSVKSVHEVISQFDSAKRELVKSIGFGGLLQFPALTEINRNLAVWLLRKADVNSQSIVIDHSRIFTFSKEDVKLAFGIPAAGKRVMQIESGCPGSQVAYVRSCLNLTGKDSRCEKAAQEVLQRQYYTAMHAEEKASFKVAFVVFFFVMATLFAPPSKHDHSRTDFWAALGRPNEIGSYDWSSYVIGHLLFAAAKLQSDLTKNIHSPLITGCILFLQVLYLGSIDLGVLNMPHNSFPRSQWFTPERIRAMLAADTVHNLRGMPRPSAEVCYTWAKMSGRAQQHSTTTRLFDAAMHWVSVLNISEE</sequence>
<dbReference type="AlphaFoldDB" id="K3YEC5"/>
<proteinExistence type="predicted"/>
<evidence type="ECO:0008006" key="4">
    <source>
        <dbReference type="Google" id="ProtNLM"/>
    </source>
</evidence>
<name>K3YEC5_SETIT</name>
<dbReference type="EnsemblPlants" id="KQK97001">
    <property type="protein sequence ID" value="KQK97001"/>
    <property type="gene ID" value="SETIT_012588mg"/>
</dbReference>